<dbReference type="AlphaFoldDB" id="A0A4P7B3T8"/>
<name>A0A4P7B3T8_ACIHA</name>
<evidence type="ECO:0000313" key="2">
    <source>
        <dbReference type="Proteomes" id="UP000294395"/>
    </source>
</evidence>
<reference evidence="1 2" key="1">
    <citation type="submission" date="2019-03" db="EMBL/GenBank/DDBJ databases">
        <title>Complete genome sequence of two outbreak-associated Acinetobacter haemolyticus strains.</title>
        <authorList>
            <person name="Bai L."/>
            <person name="Zhang S.-C."/>
            <person name="Deng Y."/>
            <person name="Song C.-C."/>
            <person name="Kang G.-B."/>
            <person name="Dong Y."/>
            <person name="Wang Y."/>
            <person name="Gao F."/>
            <person name="Huang H."/>
        </authorList>
    </citation>
    <scope>NUCLEOTIDE SEQUENCE [LARGE SCALE GENOMIC DNA]</scope>
    <source>
        <strain evidence="1 2">TJR01</strain>
    </source>
</reference>
<organism evidence="1 2">
    <name type="scientific">Acinetobacter haemolyticus</name>
    <dbReference type="NCBI Taxonomy" id="29430"/>
    <lineage>
        <taxon>Bacteria</taxon>
        <taxon>Pseudomonadati</taxon>
        <taxon>Pseudomonadota</taxon>
        <taxon>Gammaproteobacteria</taxon>
        <taxon>Moraxellales</taxon>
        <taxon>Moraxellaceae</taxon>
        <taxon>Acinetobacter</taxon>
    </lineage>
</organism>
<dbReference type="EMBL" id="CP038009">
    <property type="protein sequence ID" value="QBQ15871.1"/>
    <property type="molecule type" value="Genomic_DNA"/>
</dbReference>
<dbReference type="PROSITE" id="PS51257">
    <property type="entry name" value="PROKAR_LIPOPROTEIN"/>
    <property type="match status" value="1"/>
</dbReference>
<dbReference type="RefSeq" id="WP_134251952.1">
    <property type="nucleotide sequence ID" value="NZ_CP038009.1"/>
</dbReference>
<sequence length="154" mass="18234">MKLNMNKFSIFGCVLFLTACTQPYDRTDYVDPQKLSEDFFGEYGYEYKNNLKKEKSETNIIYVEKNKMTKMDFIDSVEPKVKEKGWVLIKPLFEDQYSYCFGKKNRMNVTYPTKEYYENISGNVMNIKKENMSKWVISLSYDAGGDKRCKDVEK</sequence>
<gene>
    <name evidence="1" type="ORF">AHTJR_06160</name>
</gene>
<accession>A0A4P7B3T8</accession>
<protein>
    <recommendedName>
        <fullName evidence="3">Lipoprotein</fullName>
    </recommendedName>
</protein>
<proteinExistence type="predicted"/>
<evidence type="ECO:0008006" key="3">
    <source>
        <dbReference type="Google" id="ProtNLM"/>
    </source>
</evidence>
<dbReference type="Proteomes" id="UP000294395">
    <property type="component" value="Chromosome"/>
</dbReference>
<evidence type="ECO:0000313" key="1">
    <source>
        <dbReference type="EMBL" id="QBQ15871.1"/>
    </source>
</evidence>